<dbReference type="GO" id="GO:0006783">
    <property type="term" value="P:heme biosynthetic process"/>
    <property type="evidence" value="ECO:0007669"/>
    <property type="project" value="UniProtKB-UniRule"/>
</dbReference>
<name>A0A255G8C3_9ACTN</name>
<feature type="binding site" evidence="7">
    <location>
        <position position="288"/>
    </location>
    <ligand>
        <name>Fe(2+)</name>
        <dbReference type="ChEBI" id="CHEBI:29033"/>
    </ligand>
</feature>
<evidence type="ECO:0000313" key="11">
    <source>
        <dbReference type="Proteomes" id="UP000215896"/>
    </source>
</evidence>
<proteinExistence type="inferred from homology"/>
<accession>A0A255G8C3</accession>
<dbReference type="Pfam" id="PF00762">
    <property type="entry name" value="Ferrochelatase"/>
    <property type="match status" value="1"/>
</dbReference>
<dbReference type="PANTHER" id="PTHR11108">
    <property type="entry name" value="FERROCHELATASE"/>
    <property type="match status" value="1"/>
</dbReference>
<comment type="function">
    <text evidence="7">Involved in coproporphyrin-dependent heme b biosynthesis. Catalyzes the insertion of ferrous iron into coproporphyrin III to form Fe-coproporphyrin III.</text>
</comment>
<evidence type="ECO:0000256" key="8">
    <source>
        <dbReference type="RuleBase" id="RU004185"/>
    </source>
</evidence>
<comment type="caution">
    <text evidence="7">Lacks conserved residue(s) required for the propagation of feature annotation.</text>
</comment>
<dbReference type="RefSeq" id="WP_094406207.1">
    <property type="nucleotide sequence ID" value="NZ_NMVO01000016.1"/>
</dbReference>
<keyword evidence="3 7" id="KW-0350">Heme biosynthesis</keyword>
<keyword evidence="7" id="KW-0963">Cytoplasm</keyword>
<dbReference type="EMBL" id="NMVO01000016">
    <property type="protein sequence ID" value="OYO10463.1"/>
    <property type="molecule type" value="Genomic_DNA"/>
</dbReference>
<keyword evidence="11" id="KW-1185">Reference proteome</keyword>
<evidence type="ECO:0000256" key="1">
    <source>
        <dbReference type="ARBA" id="ARBA00004744"/>
    </source>
</evidence>
<dbReference type="InterPro" id="IPR033659">
    <property type="entry name" value="Ferrochelatase_N"/>
</dbReference>
<comment type="subcellular location">
    <subcellularLocation>
        <location evidence="7">Cytoplasm</location>
    </subcellularLocation>
</comment>
<dbReference type="InterPro" id="IPR001015">
    <property type="entry name" value="Ferrochelatase"/>
</dbReference>
<dbReference type="Gene3D" id="3.40.50.1400">
    <property type="match status" value="2"/>
</dbReference>
<feature type="compositionally biased region" description="Basic and acidic residues" evidence="9">
    <location>
        <begin position="377"/>
        <end position="386"/>
    </location>
</feature>
<comment type="catalytic activity">
    <reaction evidence="6">
        <text>Fe-coproporphyrin III + 2 H(+) = coproporphyrin III + Fe(2+)</text>
        <dbReference type="Rhea" id="RHEA:49572"/>
        <dbReference type="ChEBI" id="CHEBI:15378"/>
        <dbReference type="ChEBI" id="CHEBI:29033"/>
        <dbReference type="ChEBI" id="CHEBI:68438"/>
        <dbReference type="ChEBI" id="CHEBI:131725"/>
        <dbReference type="EC" id="4.99.1.9"/>
    </reaction>
    <physiologicalReaction direction="right-to-left" evidence="6">
        <dbReference type="Rhea" id="RHEA:49574"/>
    </physiologicalReaction>
</comment>
<evidence type="ECO:0000256" key="2">
    <source>
        <dbReference type="ARBA" id="ARBA00023004"/>
    </source>
</evidence>
<reference evidence="10 11" key="1">
    <citation type="submission" date="2017-07" db="EMBL/GenBank/DDBJ databases">
        <title>Draft whole genome sequences of clinical Proprionibacteriaceae strains.</title>
        <authorList>
            <person name="Bernier A.-M."/>
            <person name="Bernard K."/>
            <person name="Domingo M.-C."/>
        </authorList>
    </citation>
    <scope>NUCLEOTIDE SEQUENCE [LARGE SCALE GENOMIC DNA]</scope>
    <source>
        <strain evidence="10 11">NML 030167</strain>
    </source>
</reference>
<feature type="binding site" evidence="7">
    <location>
        <position position="192"/>
    </location>
    <ligand>
        <name>Fe(2+)</name>
        <dbReference type="ChEBI" id="CHEBI:29033"/>
    </ligand>
</feature>
<comment type="similarity">
    <text evidence="7 8">Belongs to the ferrochelatase family.</text>
</comment>
<dbReference type="EC" id="4.99.1.9" evidence="7"/>
<evidence type="ECO:0000256" key="4">
    <source>
        <dbReference type="ARBA" id="ARBA00023239"/>
    </source>
</evidence>
<feature type="binding site" evidence="7">
    <location>
        <position position="127"/>
    </location>
    <ligand>
        <name>Fe-coproporphyrin III</name>
        <dbReference type="ChEBI" id="CHEBI:68438"/>
    </ligand>
</feature>
<feature type="region of interest" description="Disordered" evidence="9">
    <location>
        <begin position="371"/>
        <end position="394"/>
    </location>
</feature>
<comment type="pathway">
    <text evidence="1 7">Porphyrin-containing compound metabolism; protoheme biosynthesis.</text>
</comment>
<evidence type="ECO:0000256" key="9">
    <source>
        <dbReference type="SAM" id="MobiDB-lite"/>
    </source>
</evidence>
<evidence type="ECO:0000256" key="5">
    <source>
        <dbReference type="ARBA" id="ARBA00023244"/>
    </source>
</evidence>
<dbReference type="GO" id="GO:0046872">
    <property type="term" value="F:metal ion binding"/>
    <property type="evidence" value="ECO:0007669"/>
    <property type="project" value="UniProtKB-KW"/>
</dbReference>
<keyword evidence="4 7" id="KW-0456">Lyase</keyword>
<evidence type="ECO:0000313" key="10">
    <source>
        <dbReference type="EMBL" id="OYO10463.1"/>
    </source>
</evidence>
<evidence type="ECO:0000256" key="6">
    <source>
        <dbReference type="ARBA" id="ARBA00024536"/>
    </source>
</evidence>
<dbReference type="AlphaFoldDB" id="A0A255G8C3"/>
<dbReference type="OrthoDB" id="9773646at2"/>
<comment type="caution">
    <text evidence="10">The sequence shown here is derived from an EMBL/GenBank/DDBJ whole genome shotgun (WGS) entry which is preliminary data.</text>
</comment>
<dbReference type="SUPFAM" id="SSF53800">
    <property type="entry name" value="Chelatase"/>
    <property type="match status" value="1"/>
</dbReference>
<keyword evidence="5 7" id="KW-0627">Porphyrin biosynthesis</keyword>
<dbReference type="InterPro" id="IPR033644">
    <property type="entry name" value="Ferrochelatase_C"/>
</dbReference>
<organism evidence="10 11">
    <name type="scientific">Enemella evansiae</name>
    <dbReference type="NCBI Taxonomy" id="2016499"/>
    <lineage>
        <taxon>Bacteria</taxon>
        <taxon>Bacillati</taxon>
        <taxon>Actinomycetota</taxon>
        <taxon>Actinomycetes</taxon>
        <taxon>Propionibacteriales</taxon>
        <taxon>Propionibacteriaceae</taxon>
        <taxon>Enemella</taxon>
    </lineage>
</organism>
<dbReference type="GO" id="GO:0004325">
    <property type="term" value="F:ferrochelatase activity"/>
    <property type="evidence" value="ECO:0007669"/>
    <property type="project" value="UniProtKB-UniRule"/>
</dbReference>
<evidence type="ECO:0000256" key="7">
    <source>
        <dbReference type="HAMAP-Rule" id="MF_00323"/>
    </source>
</evidence>
<keyword evidence="7" id="KW-0479">Metal-binding</keyword>
<dbReference type="UniPathway" id="UPA00252"/>
<dbReference type="HAMAP" id="MF_00323">
    <property type="entry name" value="Ferrochelatase"/>
    <property type="match status" value="1"/>
</dbReference>
<keyword evidence="2 7" id="KW-0408">Iron</keyword>
<dbReference type="Proteomes" id="UP000215896">
    <property type="component" value="Unassembled WGS sequence"/>
</dbReference>
<feature type="binding site" evidence="7">
    <location>
        <position position="58"/>
    </location>
    <ligand>
        <name>Fe-coproporphyrin III</name>
        <dbReference type="ChEBI" id="CHEBI:68438"/>
    </ligand>
</feature>
<protein>
    <recommendedName>
        <fullName evidence="7">Coproporphyrin III ferrochelatase</fullName>
        <ecNumber evidence="7">4.99.1.9</ecNumber>
    </recommendedName>
</protein>
<gene>
    <name evidence="7" type="primary">cpfC</name>
    <name evidence="10" type="ORF">CGZ94_15660</name>
</gene>
<dbReference type="CDD" id="cd00419">
    <property type="entry name" value="Ferrochelatase_C"/>
    <property type="match status" value="1"/>
</dbReference>
<sequence>MSDSDLGPYQAVVVVSFGGPEAPEEVRPFLRRVVGGRPIPEARLTEVAQHYFDRGGVSPINAETRALVAGLEAELRRRGIEVPVVWGARNTAPFLADTLTELSRSGIRRAVALTTSAYPSYSSCRQYRENLWDAREQAIEATGGELELDRIRQYAHHPGFVTANLTATREALADLERSTEGEDIPHLVFVTHSIPVPMAESAGPEPRSAEGSYVDWHRTVAEEIVHQLATERGLADTPAWELAYCSRSGRPQDPWLEPDVNDLLEHLAGQGVRRVVLVPIGFTSDHMEVVQDLDTEAVRTAGRLGISIRRAATARTDPAFVGGLVDLLEERARVARGDQVLPEVIDHGSPGRYECPASCCVNLREPGRPALCEAPGEPDHSGEARRRSGQVWRS</sequence>
<dbReference type="GO" id="GO:0005737">
    <property type="term" value="C:cytoplasm"/>
    <property type="evidence" value="ECO:0007669"/>
    <property type="project" value="UniProtKB-SubCell"/>
</dbReference>
<dbReference type="PANTHER" id="PTHR11108:SF1">
    <property type="entry name" value="FERROCHELATASE, MITOCHONDRIAL"/>
    <property type="match status" value="1"/>
</dbReference>
<dbReference type="CDD" id="cd03411">
    <property type="entry name" value="Ferrochelatase_N"/>
    <property type="match status" value="1"/>
</dbReference>
<evidence type="ECO:0000256" key="3">
    <source>
        <dbReference type="ARBA" id="ARBA00023133"/>
    </source>
</evidence>